<name>A0A0Q9W7Y4_DROVI</name>
<dbReference type="AlphaFoldDB" id="A0A0Q9W7Y4"/>
<keyword evidence="2" id="KW-1185">Reference proteome</keyword>
<evidence type="ECO:0000313" key="1">
    <source>
        <dbReference type="EMBL" id="KRF80908.1"/>
    </source>
</evidence>
<dbReference type="EMBL" id="CH940703">
    <property type="protein sequence ID" value="KRF80908.1"/>
    <property type="molecule type" value="Genomic_DNA"/>
</dbReference>
<dbReference type="Proteomes" id="UP000008792">
    <property type="component" value="Unassembled WGS sequence"/>
</dbReference>
<sequence length="281" mass="32367">MWMHLCSRAFIAGTNQSISKVEERLDGTECFSEDLKEDVNKNNARFVEINGCSPQFAFHKMLNRQMLTKTYHLRAVYRPRLRKIYLYGYPLFYNCVSTSIQYKQYRRSDNNDHMLHQALSTDDVNQLTNLHESTHLFYINKNAQENYVRTPCIATNQLSVQPENWVASDLLEASELEVFTLSENSLLQLDSVYNLNVTGINYACGLSFDHTDCRSCLCLRRKNAIKSSVSKAKRFIDEAVQSLCALPSPVYASHSRKRKTKVYFINLAHLLLVIACLRGVL</sequence>
<reference evidence="1 2" key="1">
    <citation type="journal article" date="2007" name="Nature">
        <title>Evolution of genes and genomes on the Drosophila phylogeny.</title>
        <authorList>
            <consortium name="Drosophila 12 Genomes Consortium"/>
            <person name="Clark A.G."/>
            <person name="Eisen M.B."/>
            <person name="Smith D.R."/>
            <person name="Bergman C.M."/>
            <person name="Oliver B."/>
            <person name="Markow T.A."/>
            <person name="Kaufman T.C."/>
            <person name="Kellis M."/>
            <person name="Gelbart W."/>
            <person name="Iyer V.N."/>
            <person name="Pollard D.A."/>
            <person name="Sackton T.B."/>
            <person name="Larracuente A.M."/>
            <person name="Singh N.D."/>
            <person name="Abad J.P."/>
            <person name="Abt D.N."/>
            <person name="Adryan B."/>
            <person name="Aguade M."/>
            <person name="Akashi H."/>
            <person name="Anderson W.W."/>
            <person name="Aquadro C.F."/>
            <person name="Ardell D.H."/>
            <person name="Arguello R."/>
            <person name="Artieri C.G."/>
            <person name="Barbash D.A."/>
            <person name="Barker D."/>
            <person name="Barsanti P."/>
            <person name="Batterham P."/>
            <person name="Batzoglou S."/>
            <person name="Begun D."/>
            <person name="Bhutkar A."/>
            <person name="Blanco E."/>
            <person name="Bosak S.A."/>
            <person name="Bradley R.K."/>
            <person name="Brand A.D."/>
            <person name="Brent M.R."/>
            <person name="Brooks A.N."/>
            <person name="Brown R.H."/>
            <person name="Butlin R.K."/>
            <person name="Caggese C."/>
            <person name="Calvi B.R."/>
            <person name="Bernardo de Carvalho A."/>
            <person name="Caspi A."/>
            <person name="Castrezana S."/>
            <person name="Celniker S.E."/>
            <person name="Chang J.L."/>
            <person name="Chapple C."/>
            <person name="Chatterji S."/>
            <person name="Chinwalla A."/>
            <person name="Civetta A."/>
            <person name="Clifton S.W."/>
            <person name="Comeron J.M."/>
            <person name="Costello J.C."/>
            <person name="Coyne J.A."/>
            <person name="Daub J."/>
            <person name="David R.G."/>
            <person name="Delcher A.L."/>
            <person name="Delehaunty K."/>
            <person name="Do C.B."/>
            <person name="Ebling H."/>
            <person name="Edwards K."/>
            <person name="Eickbush T."/>
            <person name="Evans J.D."/>
            <person name="Filipski A."/>
            <person name="Findeiss S."/>
            <person name="Freyhult E."/>
            <person name="Fulton L."/>
            <person name="Fulton R."/>
            <person name="Garcia A.C."/>
            <person name="Gardiner A."/>
            <person name="Garfield D.A."/>
            <person name="Garvin B.E."/>
            <person name="Gibson G."/>
            <person name="Gilbert D."/>
            <person name="Gnerre S."/>
            <person name="Godfrey J."/>
            <person name="Good R."/>
            <person name="Gotea V."/>
            <person name="Gravely B."/>
            <person name="Greenberg A.J."/>
            <person name="Griffiths-Jones S."/>
            <person name="Gross S."/>
            <person name="Guigo R."/>
            <person name="Gustafson E.A."/>
            <person name="Haerty W."/>
            <person name="Hahn M.W."/>
            <person name="Halligan D.L."/>
            <person name="Halpern A.L."/>
            <person name="Halter G.M."/>
            <person name="Han M.V."/>
            <person name="Heger A."/>
            <person name="Hillier L."/>
            <person name="Hinrichs A.S."/>
            <person name="Holmes I."/>
            <person name="Hoskins R.A."/>
            <person name="Hubisz M.J."/>
            <person name="Hultmark D."/>
            <person name="Huntley M.A."/>
            <person name="Jaffe D.B."/>
            <person name="Jagadeeshan S."/>
            <person name="Jeck W.R."/>
            <person name="Johnson J."/>
            <person name="Jones C.D."/>
            <person name="Jordan W.C."/>
            <person name="Karpen G.H."/>
            <person name="Kataoka E."/>
            <person name="Keightley P.D."/>
            <person name="Kheradpour P."/>
            <person name="Kirkness E.F."/>
            <person name="Koerich L.B."/>
            <person name="Kristiansen K."/>
            <person name="Kudrna D."/>
            <person name="Kulathinal R.J."/>
            <person name="Kumar S."/>
            <person name="Kwok R."/>
            <person name="Lander E."/>
            <person name="Langley C.H."/>
            <person name="Lapoint R."/>
            <person name="Lazzaro B.P."/>
            <person name="Lee S.J."/>
            <person name="Levesque L."/>
            <person name="Li R."/>
            <person name="Lin C.F."/>
            <person name="Lin M.F."/>
            <person name="Lindblad-Toh K."/>
            <person name="Llopart A."/>
            <person name="Long M."/>
            <person name="Low L."/>
            <person name="Lozovsky E."/>
            <person name="Lu J."/>
            <person name="Luo M."/>
            <person name="Machado C.A."/>
            <person name="Makalowski W."/>
            <person name="Marzo M."/>
            <person name="Matsuda M."/>
            <person name="Matzkin L."/>
            <person name="McAllister B."/>
            <person name="McBride C.S."/>
            <person name="McKernan B."/>
            <person name="McKernan K."/>
            <person name="Mendez-Lago M."/>
            <person name="Minx P."/>
            <person name="Mollenhauer M.U."/>
            <person name="Montooth K."/>
            <person name="Mount S.M."/>
            <person name="Mu X."/>
            <person name="Myers E."/>
            <person name="Negre B."/>
            <person name="Newfeld S."/>
            <person name="Nielsen R."/>
            <person name="Noor M.A."/>
            <person name="O'Grady P."/>
            <person name="Pachter L."/>
            <person name="Papaceit M."/>
            <person name="Parisi M.J."/>
            <person name="Parisi M."/>
            <person name="Parts L."/>
            <person name="Pedersen J.S."/>
            <person name="Pesole G."/>
            <person name="Phillippy A.M."/>
            <person name="Ponting C.P."/>
            <person name="Pop M."/>
            <person name="Porcelli D."/>
            <person name="Powell J.R."/>
            <person name="Prohaska S."/>
            <person name="Pruitt K."/>
            <person name="Puig M."/>
            <person name="Quesneville H."/>
            <person name="Ram K.R."/>
            <person name="Rand D."/>
            <person name="Rasmussen M.D."/>
            <person name="Reed L.K."/>
            <person name="Reenan R."/>
            <person name="Reily A."/>
            <person name="Remington K.A."/>
            <person name="Rieger T.T."/>
            <person name="Ritchie M.G."/>
            <person name="Robin C."/>
            <person name="Rogers Y.H."/>
            <person name="Rohde C."/>
            <person name="Rozas J."/>
            <person name="Rubenfield M.J."/>
            <person name="Ruiz A."/>
            <person name="Russo S."/>
            <person name="Salzberg S.L."/>
            <person name="Sanchez-Gracia A."/>
            <person name="Saranga D.J."/>
            <person name="Sato H."/>
            <person name="Schaeffer S.W."/>
            <person name="Schatz M.C."/>
            <person name="Schlenke T."/>
            <person name="Schwartz R."/>
            <person name="Segarra C."/>
            <person name="Singh R.S."/>
            <person name="Sirot L."/>
            <person name="Sirota M."/>
            <person name="Sisneros N.B."/>
            <person name="Smith C.D."/>
            <person name="Smith T.F."/>
            <person name="Spieth J."/>
            <person name="Stage D.E."/>
            <person name="Stark A."/>
            <person name="Stephan W."/>
            <person name="Strausberg R.L."/>
            <person name="Strempel S."/>
            <person name="Sturgill D."/>
            <person name="Sutton G."/>
            <person name="Sutton G.G."/>
            <person name="Tao W."/>
            <person name="Teichmann S."/>
            <person name="Tobari Y.N."/>
            <person name="Tomimura Y."/>
            <person name="Tsolas J.M."/>
            <person name="Valente V.L."/>
            <person name="Venter E."/>
            <person name="Venter J.C."/>
            <person name="Vicario S."/>
            <person name="Vieira F.G."/>
            <person name="Vilella A.J."/>
            <person name="Villasante A."/>
            <person name="Walenz B."/>
            <person name="Wang J."/>
            <person name="Wasserman M."/>
            <person name="Watts T."/>
            <person name="Wilson D."/>
            <person name="Wilson R.K."/>
            <person name="Wing R.A."/>
            <person name="Wolfner M.F."/>
            <person name="Wong A."/>
            <person name="Wong G.K."/>
            <person name="Wu C.I."/>
            <person name="Wu G."/>
            <person name="Yamamoto D."/>
            <person name="Yang H.P."/>
            <person name="Yang S.P."/>
            <person name="Yorke J.A."/>
            <person name="Yoshida K."/>
            <person name="Zdobnov E."/>
            <person name="Zhang P."/>
            <person name="Zhang Y."/>
            <person name="Zimin A.V."/>
            <person name="Baldwin J."/>
            <person name="Abdouelleil A."/>
            <person name="Abdulkadir J."/>
            <person name="Abebe A."/>
            <person name="Abera B."/>
            <person name="Abreu J."/>
            <person name="Acer S.C."/>
            <person name="Aftuck L."/>
            <person name="Alexander A."/>
            <person name="An P."/>
            <person name="Anderson E."/>
            <person name="Anderson S."/>
            <person name="Arachi H."/>
            <person name="Azer M."/>
            <person name="Bachantsang P."/>
            <person name="Barry A."/>
            <person name="Bayul T."/>
            <person name="Berlin A."/>
            <person name="Bessette D."/>
            <person name="Bloom T."/>
            <person name="Blye J."/>
            <person name="Boguslavskiy L."/>
            <person name="Bonnet C."/>
            <person name="Boukhgalter B."/>
            <person name="Bourzgui I."/>
            <person name="Brown A."/>
            <person name="Cahill P."/>
            <person name="Channer S."/>
            <person name="Cheshatsang Y."/>
            <person name="Chuda L."/>
            <person name="Citroen M."/>
            <person name="Collymore A."/>
            <person name="Cooke P."/>
            <person name="Costello M."/>
            <person name="D'Aco K."/>
            <person name="Daza R."/>
            <person name="De Haan G."/>
            <person name="DeGray S."/>
            <person name="DeMaso C."/>
            <person name="Dhargay N."/>
            <person name="Dooley K."/>
            <person name="Dooley E."/>
            <person name="Doricent M."/>
            <person name="Dorje P."/>
            <person name="Dorjee K."/>
            <person name="Dupes A."/>
            <person name="Elong R."/>
            <person name="Falk J."/>
            <person name="Farina A."/>
            <person name="Faro S."/>
            <person name="Ferguson D."/>
            <person name="Fisher S."/>
            <person name="Foley C.D."/>
            <person name="Franke A."/>
            <person name="Friedrich D."/>
            <person name="Gadbois L."/>
            <person name="Gearin G."/>
            <person name="Gearin C.R."/>
            <person name="Giannoukos G."/>
            <person name="Goode T."/>
            <person name="Graham J."/>
            <person name="Grandbois E."/>
            <person name="Grewal S."/>
            <person name="Gyaltsen K."/>
            <person name="Hafez N."/>
            <person name="Hagos B."/>
            <person name="Hall J."/>
            <person name="Henson C."/>
            <person name="Hollinger A."/>
            <person name="Honan T."/>
            <person name="Huard M.D."/>
            <person name="Hughes L."/>
            <person name="Hurhula B."/>
            <person name="Husby M.E."/>
            <person name="Kamat A."/>
            <person name="Kanga B."/>
            <person name="Kashin S."/>
            <person name="Khazanovich D."/>
            <person name="Kisner P."/>
            <person name="Lance K."/>
            <person name="Lara M."/>
            <person name="Lee W."/>
            <person name="Lennon N."/>
            <person name="Letendre F."/>
            <person name="LeVine R."/>
            <person name="Lipovsky A."/>
            <person name="Liu X."/>
            <person name="Liu J."/>
            <person name="Liu S."/>
            <person name="Lokyitsang T."/>
            <person name="Lokyitsang Y."/>
            <person name="Lubonja R."/>
            <person name="Lui A."/>
            <person name="MacDonald P."/>
            <person name="Magnisalis V."/>
            <person name="Maru K."/>
            <person name="Matthews C."/>
            <person name="McCusker W."/>
            <person name="McDonough S."/>
            <person name="Mehta T."/>
            <person name="Meldrim J."/>
            <person name="Meneus L."/>
            <person name="Mihai O."/>
            <person name="Mihalev A."/>
            <person name="Mihova T."/>
            <person name="Mittelman R."/>
            <person name="Mlenga V."/>
            <person name="Montmayeur A."/>
            <person name="Mulrain L."/>
            <person name="Navidi A."/>
            <person name="Naylor J."/>
            <person name="Negash T."/>
            <person name="Nguyen T."/>
            <person name="Nguyen N."/>
            <person name="Nicol R."/>
            <person name="Norbu C."/>
            <person name="Norbu N."/>
            <person name="Novod N."/>
            <person name="O'Neill B."/>
            <person name="Osman S."/>
            <person name="Markiewicz E."/>
            <person name="Oyono O.L."/>
            <person name="Patti C."/>
            <person name="Phunkhang P."/>
            <person name="Pierre F."/>
            <person name="Priest M."/>
            <person name="Raghuraman S."/>
            <person name="Rege F."/>
            <person name="Reyes R."/>
            <person name="Rise C."/>
            <person name="Rogov P."/>
            <person name="Ross K."/>
            <person name="Ryan E."/>
            <person name="Settipalli S."/>
            <person name="Shea T."/>
            <person name="Sherpa N."/>
            <person name="Shi L."/>
            <person name="Shih D."/>
            <person name="Sparrow T."/>
            <person name="Spaulding J."/>
            <person name="Stalker J."/>
            <person name="Stange-Thomann N."/>
            <person name="Stavropoulos S."/>
            <person name="Stone C."/>
            <person name="Strader C."/>
            <person name="Tesfaye S."/>
            <person name="Thomson T."/>
            <person name="Thoulutsang Y."/>
            <person name="Thoulutsang D."/>
            <person name="Topham K."/>
            <person name="Topping I."/>
            <person name="Tsamla T."/>
            <person name="Vassiliev H."/>
            <person name="Vo A."/>
            <person name="Wangchuk T."/>
            <person name="Wangdi T."/>
            <person name="Weiand M."/>
            <person name="Wilkinson J."/>
            <person name="Wilson A."/>
            <person name="Yadav S."/>
            <person name="Young G."/>
            <person name="Yu Q."/>
            <person name="Zembek L."/>
            <person name="Zhong D."/>
            <person name="Zimmer A."/>
            <person name="Zwirko Z."/>
            <person name="Jaffe D.B."/>
            <person name="Alvarez P."/>
            <person name="Brockman W."/>
            <person name="Butler J."/>
            <person name="Chin C."/>
            <person name="Gnerre S."/>
            <person name="Grabherr M."/>
            <person name="Kleber M."/>
            <person name="Mauceli E."/>
            <person name="MacCallum I."/>
        </authorList>
    </citation>
    <scope>NUCLEOTIDE SEQUENCE [LARGE SCALE GENOMIC DNA]</scope>
    <source>
        <strain evidence="2">Tucson 15010-1051.87</strain>
    </source>
</reference>
<protein>
    <submittedName>
        <fullName evidence="1">Uncharacterized protein</fullName>
    </submittedName>
</protein>
<dbReference type="OrthoDB" id="7857045at2759"/>
<proteinExistence type="predicted"/>
<dbReference type="InParanoid" id="A0A0Q9W7Y4"/>
<organism evidence="1 2">
    <name type="scientific">Drosophila virilis</name>
    <name type="common">Fruit fly</name>
    <dbReference type="NCBI Taxonomy" id="7244"/>
    <lineage>
        <taxon>Eukaryota</taxon>
        <taxon>Metazoa</taxon>
        <taxon>Ecdysozoa</taxon>
        <taxon>Arthropoda</taxon>
        <taxon>Hexapoda</taxon>
        <taxon>Insecta</taxon>
        <taxon>Pterygota</taxon>
        <taxon>Neoptera</taxon>
        <taxon>Endopterygota</taxon>
        <taxon>Diptera</taxon>
        <taxon>Brachycera</taxon>
        <taxon>Muscomorpha</taxon>
        <taxon>Ephydroidea</taxon>
        <taxon>Drosophilidae</taxon>
        <taxon>Drosophila</taxon>
    </lineage>
</organism>
<evidence type="ECO:0000313" key="2">
    <source>
        <dbReference type="Proteomes" id="UP000008792"/>
    </source>
</evidence>
<gene>
    <name evidence="1" type="primary">Dvir\GJ25842</name>
    <name evidence="1" type="ORF">Dvir_GJ25842</name>
</gene>
<accession>A0A0Q9W7Y4</accession>